<dbReference type="EMBL" id="CP093547">
    <property type="protein sequence ID" value="UNP30613.1"/>
    <property type="molecule type" value="Genomic_DNA"/>
</dbReference>
<gene>
    <name evidence="5" type="ORF">MOV92_04935</name>
</gene>
<feature type="region of interest" description="Disordered" evidence="2">
    <location>
        <begin position="1458"/>
        <end position="1481"/>
    </location>
</feature>
<evidence type="ECO:0000256" key="1">
    <source>
        <dbReference type="ARBA" id="ARBA00022737"/>
    </source>
</evidence>
<dbReference type="Gene3D" id="2.180.10.10">
    <property type="entry name" value="RHS repeat-associated core"/>
    <property type="match status" value="3"/>
</dbReference>
<dbReference type="InterPro" id="IPR006530">
    <property type="entry name" value="YD"/>
</dbReference>
<dbReference type="PANTHER" id="PTHR32305:SF15">
    <property type="entry name" value="PROTEIN RHSA-RELATED"/>
    <property type="match status" value="1"/>
</dbReference>
<evidence type="ECO:0000259" key="3">
    <source>
        <dbReference type="Pfam" id="PF14220"/>
    </source>
</evidence>
<dbReference type="PANTHER" id="PTHR32305">
    <property type="match status" value="1"/>
</dbReference>
<keyword evidence="1" id="KW-0677">Repeat</keyword>
<sequence length="1500" mass="164689">MKLGSIKNSFGAIPPETADRKKSALWIVALLRLTLLLSLSMPWAAQACDKSWGYSNYPNSVRLRAYCKTPEEARDACYALVDTLQYHRSHCIDGGNIYSAGNFRTGPETWLYATFLGDDHLAQPEKNMGEPKCPGQCFGDPINAGNGNKFESKVEYRGEGPFPLEFSWTYNYLLPAGAFPPHSYTLGGNRTFNYGSRIGRWSVFGVVGTTVLVSRPDGKMASFEQSESGGDWVPAVGQDYRLKQLPAGWEYQDEDGHYEVFNADGRLIELRDQDGYRQTLEYNAAGLLVSVRDFLGRTLGFEYNAANLIAKLNLPDGRAIKFSYTPQNRLSVVEYQDGSTVKYLYDEASYLGSATTLDGALTGVEDESGARYSSTHYNWDLALDTELSGSLDRYSANYERSNNRTYMAYTAIGLPSGATRKLYLTAVNYKILPRKIITECVDCAPRTMEYAYDTNGRYDVINDNGVTTDYDFDARGLPLQTVEASNDTTGHRRTTQTDWHTSFRVPLESRVLDANDALVAKNTWTYNNRGQTLTATQIDPSGLLAPRTAAYRYCEQADVTAGSCPLVGLLLSEDGARTDVADVTRYVYYPSDDAGCASSPSNCAHRKGDLWKVENALGQTSQEVLRYDGAGRAISSRDINDVVTDYEFNTRGWLAAIKTRGDNDASESDDRIARLDYWPTGLVKKVTLPDGAFASYTYDTARRLTAITNEAGNSIQYSLDSRGNRVKEDIKTASGAITKTFSRVYNLLNELQAVKDASQNATSLTYDSRGNPNTSTDALGRITDQDYDPLNRLIRTLQDANGLAVDTKVKYNARDQVAQVTDPNGLATTYGYNGLGDQTRLESPDTGITDFTYDAAGLLATKKDANDATAHRYTYDVLGRPTAIFYTAAGTADVEYDYDTASAACAAGETFAKGRLSAMRTDGTELQYCYDRFGRVARKVQIVSGKSFTLRYAYNNAGRLQAVTYPDGAVADYTRDASGRIAQVHVTPAGGVRTPLLTGATYQPFGPVAGWTYGNGRTLSRSYDLDYRPKTVFDNASGGLSLGYGYNAVGNLTELKDGLQSTTLAKYDYDALNRLNVTRDGPSGTALETYAYDQTGNRKSFTNGIGTSTYDYAPGSHKLAKAGAITRGYDAVGNTTSIGGTTKEFVYSANDRMKQIKQSGVVTMGYRYNGKGERVAAINNDTGPVTNYALYDEAGHWVGDYDSTGATIQQAIWMDDAPVGLLAGAAIAQSLKYIETDHLGTPRAVIDPTRNMAIWTWSAKGEAFGKDTPNQDPDLDGVAFLFNMRLPGQRFDAGSGLVHNYFRDYDPGTGRYVQSDPIGLSGGISSYSYAYSSPLESTDPFGLRPGDCYLTPDIAAANAIVESLPYSLRNNWEYGSWIYKTKNGYYTYDDPRTSWNTEYVNAGDPPAGLISLGKWHTHAREPYPAKPIRETFSAGDIRIPYGQFEWLGTPTGKILKYSSMGRGDAQPLPQPSPRNQDACDCSAPRKKSIIESIMEYLGLE</sequence>
<dbReference type="Pfam" id="PF05593">
    <property type="entry name" value="RHS_repeat"/>
    <property type="match status" value="4"/>
</dbReference>
<evidence type="ECO:0000256" key="2">
    <source>
        <dbReference type="SAM" id="MobiDB-lite"/>
    </source>
</evidence>
<dbReference type="NCBIfam" id="TIGR01643">
    <property type="entry name" value="YD_repeat_2x"/>
    <property type="match status" value="7"/>
</dbReference>
<feature type="domain" description="Teneurin-like YD-shell" evidence="4">
    <location>
        <begin position="1041"/>
        <end position="1316"/>
    </location>
</feature>
<feature type="domain" description="DUF4329" evidence="3">
    <location>
        <begin position="1362"/>
        <end position="1458"/>
    </location>
</feature>
<reference evidence="5 6" key="1">
    <citation type="submission" date="2022-03" db="EMBL/GenBank/DDBJ databases">
        <title>Complete genome sequence of Lysobacter capsici VKM B-2533 and Lysobacter gummosus 10.1.1, promising sources of lytic agents.</title>
        <authorList>
            <person name="Tarlachkov S.V."/>
            <person name="Kudryakova I.V."/>
            <person name="Afoshin A.S."/>
            <person name="Leontyevskaya E.A."/>
            <person name="Leontyevskaya N.V."/>
        </authorList>
    </citation>
    <scope>NUCLEOTIDE SEQUENCE [LARGE SCALE GENOMIC DNA]</scope>
    <source>
        <strain evidence="5 6">10.1.1</strain>
    </source>
</reference>
<evidence type="ECO:0000313" key="6">
    <source>
        <dbReference type="Proteomes" id="UP000829194"/>
    </source>
</evidence>
<proteinExistence type="predicted"/>
<organism evidence="5 6">
    <name type="scientific">Lysobacter gummosus</name>
    <dbReference type="NCBI Taxonomy" id="262324"/>
    <lineage>
        <taxon>Bacteria</taxon>
        <taxon>Pseudomonadati</taxon>
        <taxon>Pseudomonadota</taxon>
        <taxon>Gammaproteobacteria</taxon>
        <taxon>Lysobacterales</taxon>
        <taxon>Lysobacteraceae</taxon>
        <taxon>Lysobacter</taxon>
    </lineage>
</organism>
<evidence type="ECO:0000313" key="5">
    <source>
        <dbReference type="EMBL" id="UNP30613.1"/>
    </source>
</evidence>
<dbReference type="InterPro" id="IPR025479">
    <property type="entry name" value="DUF4329"/>
</dbReference>
<dbReference type="InterPro" id="IPR031325">
    <property type="entry name" value="RHS_repeat"/>
</dbReference>
<evidence type="ECO:0000259" key="4">
    <source>
        <dbReference type="Pfam" id="PF25023"/>
    </source>
</evidence>
<dbReference type="Pfam" id="PF14220">
    <property type="entry name" value="DUF4329"/>
    <property type="match status" value="1"/>
</dbReference>
<dbReference type="InterPro" id="IPR022385">
    <property type="entry name" value="Rhs_assc_core"/>
</dbReference>
<protein>
    <submittedName>
        <fullName evidence="5">DUF4329 domain-containing protein</fullName>
    </submittedName>
</protein>
<dbReference type="InterPro" id="IPR056823">
    <property type="entry name" value="TEN-like_YD-shell"/>
</dbReference>
<dbReference type="Proteomes" id="UP000829194">
    <property type="component" value="Chromosome"/>
</dbReference>
<dbReference type="InterPro" id="IPR050708">
    <property type="entry name" value="T6SS_VgrG/RHS"/>
</dbReference>
<keyword evidence="6" id="KW-1185">Reference proteome</keyword>
<feature type="region of interest" description="Disordered" evidence="2">
    <location>
        <begin position="763"/>
        <end position="782"/>
    </location>
</feature>
<dbReference type="NCBIfam" id="TIGR03696">
    <property type="entry name" value="Rhs_assc_core"/>
    <property type="match status" value="1"/>
</dbReference>
<accession>A0ABY3XG52</accession>
<name>A0ABY3XG52_9GAMM</name>
<feature type="compositionally biased region" description="Polar residues" evidence="2">
    <location>
        <begin position="763"/>
        <end position="777"/>
    </location>
</feature>
<dbReference type="Pfam" id="PF25023">
    <property type="entry name" value="TEN_YD-shell"/>
    <property type="match status" value="1"/>
</dbReference>
<dbReference type="RefSeq" id="WP_148648748.1">
    <property type="nucleotide sequence ID" value="NZ_CP011131.1"/>
</dbReference>